<dbReference type="RefSeq" id="WP_267258532.1">
    <property type="nucleotide sequence ID" value="NZ_CP084204.1"/>
</dbReference>
<reference evidence="2" key="1">
    <citation type="submission" date="2021-09" db="EMBL/GenBank/DDBJ databases">
        <title>Complete genome sequence and metabolic characterization of Streptomyces tanashiensis DSM 731 the producer of antibacterial Kalafungin and diverse secondary metabolites.</title>
        <authorList>
            <person name="Abbasi M.N."/>
            <person name="Anwar M.N."/>
            <person name="Alam K."/>
            <person name="Shoaib M."/>
            <person name="Lin Z."/>
            <person name="Hayat M."/>
            <person name="Ali M.I."/>
            <person name="Malik H.M.T."/>
            <person name="Ahmed I."/>
            <person name="Li A."/>
            <person name="Hailong Wang H."/>
            <person name="Zhang Y."/>
        </authorList>
    </citation>
    <scope>NUCLEOTIDE SEQUENCE</scope>
    <source>
        <strain evidence="2">Kala</strain>
    </source>
</reference>
<sequence length="187" mass="18561">MTKDQTGRVIGAAFGLVFIQANAGTLPTPVAVPLRLLAVAAFLWAVVLGRRGQGTPAASEAGTGADTGTGTGTGFGRRYWYVVAAEVLGLVAGLLVISRVLHAPQAIVGWIAFVVGVHFSGLAVAWRRPAFHALGASIAACGAAGLVLAALGAPAAAIGVAAGILPGVLLLASVRRPGRTDPAAPTA</sequence>
<keyword evidence="1" id="KW-0812">Transmembrane</keyword>
<evidence type="ECO:0008006" key="4">
    <source>
        <dbReference type="Google" id="ProtNLM"/>
    </source>
</evidence>
<evidence type="ECO:0000313" key="2">
    <source>
        <dbReference type="EMBL" id="UZX20997.1"/>
    </source>
</evidence>
<gene>
    <name evidence="2" type="ORF">LDH80_09850</name>
</gene>
<evidence type="ECO:0000313" key="3">
    <source>
        <dbReference type="Proteomes" id="UP001164506"/>
    </source>
</evidence>
<keyword evidence="1" id="KW-0472">Membrane</keyword>
<protein>
    <recommendedName>
        <fullName evidence="4">Integral membrane protein</fullName>
    </recommendedName>
</protein>
<dbReference type="EMBL" id="CP084204">
    <property type="protein sequence ID" value="UZX20997.1"/>
    <property type="molecule type" value="Genomic_DNA"/>
</dbReference>
<dbReference type="GeneID" id="95599743"/>
<evidence type="ECO:0000256" key="1">
    <source>
        <dbReference type="SAM" id="Phobius"/>
    </source>
</evidence>
<keyword evidence="1" id="KW-1133">Transmembrane helix</keyword>
<proteinExistence type="predicted"/>
<dbReference type="Proteomes" id="UP001164506">
    <property type="component" value="Chromosome"/>
</dbReference>
<feature type="transmembrane region" description="Helical" evidence="1">
    <location>
        <begin position="157"/>
        <end position="174"/>
    </location>
</feature>
<feature type="transmembrane region" description="Helical" evidence="1">
    <location>
        <begin position="107"/>
        <end position="126"/>
    </location>
</feature>
<feature type="transmembrane region" description="Helical" evidence="1">
    <location>
        <begin position="33"/>
        <end position="49"/>
    </location>
</feature>
<feature type="transmembrane region" description="Helical" evidence="1">
    <location>
        <begin position="133"/>
        <end position="151"/>
    </location>
</feature>
<accession>A0ABY6QWF4</accession>
<feature type="transmembrane region" description="Helical" evidence="1">
    <location>
        <begin position="79"/>
        <end position="101"/>
    </location>
</feature>
<name>A0ABY6QWF4_9ACTN</name>
<keyword evidence="3" id="KW-1185">Reference proteome</keyword>
<organism evidence="2 3">
    <name type="scientific">Streptomyces tanashiensis</name>
    <dbReference type="NCBI Taxonomy" id="67367"/>
    <lineage>
        <taxon>Bacteria</taxon>
        <taxon>Bacillati</taxon>
        <taxon>Actinomycetota</taxon>
        <taxon>Actinomycetes</taxon>
        <taxon>Kitasatosporales</taxon>
        <taxon>Streptomycetaceae</taxon>
        <taxon>Streptomyces</taxon>
    </lineage>
</organism>